<proteinExistence type="predicted"/>
<feature type="domain" description="GAG-pre-integrase" evidence="1">
    <location>
        <begin position="118"/>
        <end position="175"/>
    </location>
</feature>
<accession>A0AA38SRY1</accession>
<comment type="caution">
    <text evidence="2">The sequence shown here is derived from an EMBL/GenBank/DDBJ whole genome shotgun (WGS) entry which is preliminary data.</text>
</comment>
<evidence type="ECO:0000313" key="3">
    <source>
        <dbReference type="Proteomes" id="UP001172457"/>
    </source>
</evidence>
<dbReference type="EMBL" id="JARYMX010000005">
    <property type="protein sequence ID" value="KAJ9547483.1"/>
    <property type="molecule type" value="Genomic_DNA"/>
</dbReference>
<name>A0AA38SRY1_9ASTR</name>
<reference evidence="2" key="1">
    <citation type="submission" date="2023-03" db="EMBL/GenBank/DDBJ databases">
        <title>Chromosome-scale reference genome and RAD-based genetic map of yellow starthistle (Centaurea solstitialis) reveal putative structural variation and QTLs associated with invader traits.</title>
        <authorList>
            <person name="Reatini B."/>
            <person name="Cang F.A."/>
            <person name="Jiang Q."/>
            <person name="Mckibben M.T.W."/>
            <person name="Barker M.S."/>
            <person name="Rieseberg L.H."/>
            <person name="Dlugosch K.M."/>
        </authorList>
    </citation>
    <scope>NUCLEOTIDE SEQUENCE</scope>
    <source>
        <strain evidence="2">CAN-66</strain>
        <tissue evidence="2">Leaf</tissue>
    </source>
</reference>
<evidence type="ECO:0000259" key="1">
    <source>
        <dbReference type="Pfam" id="PF13976"/>
    </source>
</evidence>
<dbReference type="AlphaFoldDB" id="A0AA38SRY1"/>
<organism evidence="2 3">
    <name type="scientific">Centaurea solstitialis</name>
    <name type="common">yellow star-thistle</name>
    <dbReference type="NCBI Taxonomy" id="347529"/>
    <lineage>
        <taxon>Eukaryota</taxon>
        <taxon>Viridiplantae</taxon>
        <taxon>Streptophyta</taxon>
        <taxon>Embryophyta</taxon>
        <taxon>Tracheophyta</taxon>
        <taxon>Spermatophyta</taxon>
        <taxon>Magnoliopsida</taxon>
        <taxon>eudicotyledons</taxon>
        <taxon>Gunneridae</taxon>
        <taxon>Pentapetalae</taxon>
        <taxon>asterids</taxon>
        <taxon>campanulids</taxon>
        <taxon>Asterales</taxon>
        <taxon>Asteraceae</taxon>
        <taxon>Carduoideae</taxon>
        <taxon>Cardueae</taxon>
        <taxon>Centaureinae</taxon>
        <taxon>Centaurea</taxon>
    </lineage>
</organism>
<dbReference type="Pfam" id="PF13976">
    <property type="entry name" value="gag_pre-integrs"/>
    <property type="match status" value="1"/>
</dbReference>
<gene>
    <name evidence="2" type="ORF">OSB04_020026</name>
</gene>
<dbReference type="Proteomes" id="UP001172457">
    <property type="component" value="Chromosome 5"/>
</dbReference>
<evidence type="ECO:0000313" key="2">
    <source>
        <dbReference type="EMBL" id="KAJ9547483.1"/>
    </source>
</evidence>
<keyword evidence="3" id="KW-1185">Reference proteome</keyword>
<sequence>MSLLGFSPYTSSTPPSGSANITIFSAQHIVARWLDIQSIPTIMSKLPILIGIKSILNSFPDNTPLKRNRKIGDNKNPQLSQIKPSDFLKSMLKQVSTTRVGEFTANLMAKIGSCHINGLYTVNLQGDNKEIYHISKRSKDIEDQTYLWHCRLGHINKKRVELLPKGGFLGTFDFKTF</sequence>
<protein>
    <recommendedName>
        <fullName evidence="1">GAG-pre-integrase domain-containing protein</fullName>
    </recommendedName>
</protein>
<dbReference type="InterPro" id="IPR025724">
    <property type="entry name" value="GAG-pre-integrase_dom"/>
</dbReference>